<dbReference type="VEuPathDB" id="VectorBase:LLOJ003854"/>
<feature type="chain" id="PRO_5008405764" description="Secreted protein" evidence="1">
    <location>
        <begin position="24"/>
        <end position="167"/>
    </location>
</feature>
<organism evidence="2 3">
    <name type="scientific">Lutzomyia longipalpis</name>
    <name type="common">Sand fly</name>
    <dbReference type="NCBI Taxonomy" id="7200"/>
    <lineage>
        <taxon>Eukaryota</taxon>
        <taxon>Metazoa</taxon>
        <taxon>Ecdysozoa</taxon>
        <taxon>Arthropoda</taxon>
        <taxon>Hexapoda</taxon>
        <taxon>Insecta</taxon>
        <taxon>Pterygota</taxon>
        <taxon>Neoptera</taxon>
        <taxon>Endopterygota</taxon>
        <taxon>Diptera</taxon>
        <taxon>Nematocera</taxon>
        <taxon>Psychodoidea</taxon>
        <taxon>Psychodidae</taxon>
        <taxon>Lutzomyia</taxon>
        <taxon>Lutzomyia</taxon>
    </lineage>
</organism>
<name>A0A1B0CHE2_LUTLO</name>
<dbReference type="EMBL" id="AJWK01012287">
    <property type="status" value="NOT_ANNOTATED_CDS"/>
    <property type="molecule type" value="Genomic_DNA"/>
</dbReference>
<dbReference type="Proteomes" id="UP000092461">
    <property type="component" value="Unassembled WGS sequence"/>
</dbReference>
<evidence type="ECO:0000313" key="3">
    <source>
        <dbReference type="Proteomes" id="UP000092461"/>
    </source>
</evidence>
<sequence length="167" mass="19018">MTFGYFIAIVALLLNISPNYVHLTTEADLYEGSICRLKDGTFGVCKAHSQCKWAWEGYKDGKISYADIVRCTFVGTTEIICCGDERPRENDFTSPSTVSINRNDEDMIYFFSPNNDNNEINHNDSGGTDSSIFTTSPRTRIEGKLRKCEEACQRFMEKYQTLTFQIL</sequence>
<keyword evidence="3" id="KW-1185">Reference proteome</keyword>
<accession>A0A1B0CHE2</accession>
<reference evidence="2" key="1">
    <citation type="submission" date="2020-05" db="UniProtKB">
        <authorList>
            <consortium name="EnsemblMetazoa"/>
        </authorList>
    </citation>
    <scope>IDENTIFICATION</scope>
    <source>
        <strain evidence="2">Jacobina</strain>
    </source>
</reference>
<dbReference type="VEuPathDB" id="VectorBase:LLONM1_000749"/>
<protein>
    <recommendedName>
        <fullName evidence="4">Secreted protein</fullName>
    </recommendedName>
</protein>
<dbReference type="EnsemblMetazoa" id="LLOJ003854-RA">
    <property type="protein sequence ID" value="LLOJ003854-PA"/>
    <property type="gene ID" value="LLOJ003854"/>
</dbReference>
<proteinExistence type="predicted"/>
<evidence type="ECO:0008006" key="4">
    <source>
        <dbReference type="Google" id="ProtNLM"/>
    </source>
</evidence>
<dbReference type="AlphaFoldDB" id="A0A1B0CHE2"/>
<evidence type="ECO:0000313" key="2">
    <source>
        <dbReference type="EnsemblMetazoa" id="LLOJ003854-PA"/>
    </source>
</evidence>
<keyword evidence="1" id="KW-0732">Signal</keyword>
<evidence type="ECO:0000256" key="1">
    <source>
        <dbReference type="SAM" id="SignalP"/>
    </source>
</evidence>
<dbReference type="EMBL" id="AJWK01012286">
    <property type="status" value="NOT_ANNOTATED_CDS"/>
    <property type="molecule type" value="Genomic_DNA"/>
</dbReference>
<feature type="signal peptide" evidence="1">
    <location>
        <begin position="1"/>
        <end position="23"/>
    </location>
</feature>